<evidence type="ECO:0000259" key="1">
    <source>
        <dbReference type="Pfam" id="PF13467"/>
    </source>
</evidence>
<dbReference type="RefSeq" id="WP_183484764.1">
    <property type="nucleotide sequence ID" value="NZ_JACIDZ010000004.1"/>
</dbReference>
<dbReference type="InterPro" id="IPR038268">
    <property type="entry name" value="RHH_sf"/>
</dbReference>
<keyword evidence="2" id="KW-0238">DNA-binding</keyword>
<name>A0A7W6KIF8_9HYPH</name>
<dbReference type="AlphaFoldDB" id="A0A7W6KIF8"/>
<comment type="caution">
    <text evidence="2">The sequence shown here is derived from an EMBL/GenBank/DDBJ whole genome shotgun (WGS) entry which is preliminary data.</text>
</comment>
<reference evidence="2 3" key="1">
    <citation type="submission" date="2020-08" db="EMBL/GenBank/DDBJ databases">
        <title>Genomic Encyclopedia of Type Strains, Phase IV (KMG-IV): sequencing the most valuable type-strain genomes for metagenomic binning, comparative biology and taxonomic classification.</title>
        <authorList>
            <person name="Goeker M."/>
        </authorList>
    </citation>
    <scope>NUCLEOTIDE SEQUENCE [LARGE SCALE GENOMIC DNA]</scope>
    <source>
        <strain evidence="2 3">DSM 28101</strain>
    </source>
</reference>
<evidence type="ECO:0000313" key="2">
    <source>
        <dbReference type="EMBL" id="MBB4121768.1"/>
    </source>
</evidence>
<protein>
    <submittedName>
        <fullName evidence="2">Putative DNA-binding ribbon-helix-helix protein</fullName>
    </submittedName>
</protein>
<dbReference type="Proteomes" id="UP000530571">
    <property type="component" value="Unassembled WGS sequence"/>
</dbReference>
<accession>A0A7W6KIF8</accession>
<dbReference type="Pfam" id="PF13467">
    <property type="entry name" value="RHH_4"/>
    <property type="match status" value="1"/>
</dbReference>
<feature type="domain" description="Ribbon-helix-helix" evidence="1">
    <location>
        <begin position="3"/>
        <end position="65"/>
    </location>
</feature>
<sequence length="72" mass="8075">MIRKRSVSLHGHRTSFSLEDAFFEEIKTIAGKRATSLASLLSEIDETREPDVNLSSAVRLFVLDDLKARLGE</sequence>
<dbReference type="Gene3D" id="1.10.3990.20">
    <property type="entry name" value="protein bp1543"/>
    <property type="match status" value="1"/>
</dbReference>
<proteinExistence type="predicted"/>
<keyword evidence="3" id="KW-1185">Reference proteome</keyword>
<organism evidence="2 3">
    <name type="scientific">Martelella radicis</name>
    <dbReference type="NCBI Taxonomy" id="1397476"/>
    <lineage>
        <taxon>Bacteria</taxon>
        <taxon>Pseudomonadati</taxon>
        <taxon>Pseudomonadota</taxon>
        <taxon>Alphaproteobacteria</taxon>
        <taxon>Hyphomicrobiales</taxon>
        <taxon>Aurantimonadaceae</taxon>
        <taxon>Martelella</taxon>
    </lineage>
</organism>
<evidence type="ECO:0000313" key="3">
    <source>
        <dbReference type="Proteomes" id="UP000530571"/>
    </source>
</evidence>
<dbReference type="InterPro" id="IPR027373">
    <property type="entry name" value="RHH_dom"/>
</dbReference>
<gene>
    <name evidence="2" type="ORF">GGR30_001686</name>
</gene>
<dbReference type="EMBL" id="JACIDZ010000004">
    <property type="protein sequence ID" value="MBB4121768.1"/>
    <property type="molecule type" value="Genomic_DNA"/>
</dbReference>
<dbReference type="GO" id="GO:0003677">
    <property type="term" value="F:DNA binding"/>
    <property type="evidence" value="ECO:0007669"/>
    <property type="project" value="UniProtKB-KW"/>
</dbReference>